<protein>
    <recommendedName>
        <fullName evidence="4">Zn(2)-C6 fungal-type domain-containing protein</fullName>
    </recommendedName>
</protein>
<reference evidence="6" key="1">
    <citation type="journal article" date="2020" name="Stud. Mycol.">
        <title>101 Dothideomycetes genomes: A test case for predicting lifestyles and emergence of pathogens.</title>
        <authorList>
            <person name="Haridas S."/>
            <person name="Albert R."/>
            <person name="Binder M."/>
            <person name="Bloem J."/>
            <person name="LaButti K."/>
            <person name="Salamov A."/>
            <person name="Andreopoulos B."/>
            <person name="Baker S."/>
            <person name="Barry K."/>
            <person name="Bills G."/>
            <person name="Bluhm B."/>
            <person name="Cannon C."/>
            <person name="Castanera R."/>
            <person name="Culley D."/>
            <person name="Daum C."/>
            <person name="Ezra D."/>
            <person name="Gonzalez J."/>
            <person name="Henrissat B."/>
            <person name="Kuo A."/>
            <person name="Liang C."/>
            <person name="Lipzen A."/>
            <person name="Lutzoni F."/>
            <person name="Magnuson J."/>
            <person name="Mondo S."/>
            <person name="Nolan M."/>
            <person name="Ohm R."/>
            <person name="Pangilinan J."/>
            <person name="Park H.-J."/>
            <person name="Ramirez L."/>
            <person name="Alfaro M."/>
            <person name="Sun H."/>
            <person name="Tritt A."/>
            <person name="Yoshinaga Y."/>
            <person name="Zwiers L.-H."/>
            <person name="Turgeon B."/>
            <person name="Goodwin S."/>
            <person name="Spatafora J."/>
            <person name="Crous P."/>
            <person name="Grigoriev I."/>
        </authorList>
    </citation>
    <scope>NUCLEOTIDE SEQUENCE [LARGE SCALE GENOMIC DNA]</scope>
    <source>
        <strain evidence="6">CBS 304.66</strain>
    </source>
</reference>
<proteinExistence type="predicted"/>
<feature type="coiled-coil region" evidence="2">
    <location>
        <begin position="78"/>
        <end position="105"/>
    </location>
</feature>
<dbReference type="InterPro" id="IPR053187">
    <property type="entry name" value="Notoamide_regulator"/>
</dbReference>
<dbReference type="PROSITE" id="PS50048">
    <property type="entry name" value="ZN2_CY6_FUNGAL_2"/>
    <property type="match status" value="1"/>
</dbReference>
<accession>A0A9P4NA87</accession>
<evidence type="ECO:0000256" key="3">
    <source>
        <dbReference type="SAM" id="MobiDB-lite"/>
    </source>
</evidence>
<dbReference type="PROSITE" id="PS00463">
    <property type="entry name" value="ZN2_CY6_FUNGAL_1"/>
    <property type="match status" value="1"/>
</dbReference>
<dbReference type="AlphaFoldDB" id="A0A9P4NA87"/>
<dbReference type="GO" id="GO:0008270">
    <property type="term" value="F:zinc ion binding"/>
    <property type="evidence" value="ECO:0007669"/>
    <property type="project" value="InterPro"/>
</dbReference>
<keyword evidence="2" id="KW-0175">Coiled coil</keyword>
<comment type="caution">
    <text evidence="5">The sequence shown here is derived from an EMBL/GenBank/DDBJ whole genome shotgun (WGS) entry which is preliminary data.</text>
</comment>
<feature type="compositionally biased region" description="Low complexity" evidence="3">
    <location>
        <begin position="709"/>
        <end position="718"/>
    </location>
</feature>
<feature type="region of interest" description="Disordered" evidence="3">
    <location>
        <begin position="183"/>
        <end position="217"/>
    </location>
</feature>
<dbReference type="CDD" id="cd00067">
    <property type="entry name" value="GAL4"/>
    <property type="match status" value="1"/>
</dbReference>
<feature type="domain" description="Zn(2)-C6 fungal-type" evidence="4">
    <location>
        <begin position="39"/>
        <end position="69"/>
    </location>
</feature>
<evidence type="ECO:0000313" key="5">
    <source>
        <dbReference type="EMBL" id="KAF2269450.1"/>
    </source>
</evidence>
<feature type="compositionally biased region" description="Polar residues" evidence="3">
    <location>
        <begin position="1"/>
        <end position="26"/>
    </location>
</feature>
<dbReference type="Proteomes" id="UP000800093">
    <property type="component" value="Unassembled WGS sequence"/>
</dbReference>
<dbReference type="EMBL" id="ML986582">
    <property type="protein sequence ID" value="KAF2269450.1"/>
    <property type="molecule type" value="Genomic_DNA"/>
</dbReference>
<feature type="region of interest" description="Disordered" evidence="3">
    <location>
        <begin position="708"/>
        <end position="745"/>
    </location>
</feature>
<keyword evidence="6" id="KW-1185">Reference proteome</keyword>
<evidence type="ECO:0000256" key="1">
    <source>
        <dbReference type="ARBA" id="ARBA00023242"/>
    </source>
</evidence>
<dbReference type="PANTHER" id="PTHR47256">
    <property type="entry name" value="ZN(II)2CYS6 TRANSCRIPTION FACTOR (EUROFUNG)-RELATED"/>
    <property type="match status" value="1"/>
</dbReference>
<dbReference type="CDD" id="cd12148">
    <property type="entry name" value="fungal_TF_MHR"/>
    <property type="match status" value="1"/>
</dbReference>
<sequence length="745" mass="84541">MTSNLRPLQPAPSDQESAPQQQTRPLLTQKPKRTVTLGACVACRKRKSKCDGQRPVCACCTQKDTECVYELGPNEKPSQAIKRKNEEMQAELSNLRHLYEFLRVRPEQEALEIFKRIRANSPTTTSAQRIQELVDCVRQGNLPVQPMVLQPTHQWDNLSLPPLRLALESSSSESSSFLRGVSFSSGVSPADSDAPSSQRRRHHSDADVSARSESQGSLPRSVSITSILHESLPYIMDRAVDSRLESARHWTNVISDRSLLTHLMSAWYSWEYKYYHFLDWDIFLEDMSARRDDFCSELLVNAILASASFQSPMIKDRTKPFSDSTMTRLYKEARRLWDIGEGRATLPRIQAAMLLFLILGKHGRDKVGHMFLAEGCRMALDLGLFRVLPAASTAHAQEAPRKKLERVRAVTAWALFNFQISMALTIPFPILLKMQPPISIPYDDTQDVEEFFRSECGRHIIMLDCAHSFAYVDDRGSKIPPNPEQVEVLYLKMKSWWDSRPESLEPTENSSPENLLAAMQYHVCIIRILRPYLNDAGSRERAKSYADRVDSTVSNSIKELRRLLALHDVRHGWLNAIPYILHPIMICSFGTLEELVAENRPPDSREISEPYKGIITCLRALSSLSCFVFIAQPLFRLLTQTCQSLNIQLPIEALSTLDYYRSDEWTKMASNIVRSQYVADSIKTVPGIQMDAIISQWDAMTLENKNGQSASRSASSSSLLTQEDWLSTSRTTSRESALNQESQKF</sequence>
<dbReference type="GO" id="GO:0000981">
    <property type="term" value="F:DNA-binding transcription factor activity, RNA polymerase II-specific"/>
    <property type="evidence" value="ECO:0007669"/>
    <property type="project" value="InterPro"/>
</dbReference>
<feature type="region of interest" description="Disordered" evidence="3">
    <location>
        <begin position="1"/>
        <end position="29"/>
    </location>
</feature>
<dbReference type="Gene3D" id="4.10.240.10">
    <property type="entry name" value="Zn(2)-C6 fungal-type DNA-binding domain"/>
    <property type="match status" value="1"/>
</dbReference>
<dbReference type="SMART" id="SM00066">
    <property type="entry name" value="GAL4"/>
    <property type="match status" value="1"/>
</dbReference>
<dbReference type="PANTHER" id="PTHR47256:SF1">
    <property type="entry name" value="ZN(II)2CYS6 TRANSCRIPTION FACTOR (EUROFUNG)"/>
    <property type="match status" value="1"/>
</dbReference>
<feature type="compositionally biased region" description="Polar residues" evidence="3">
    <location>
        <begin position="719"/>
        <end position="745"/>
    </location>
</feature>
<evidence type="ECO:0000259" key="4">
    <source>
        <dbReference type="PROSITE" id="PS50048"/>
    </source>
</evidence>
<evidence type="ECO:0000313" key="6">
    <source>
        <dbReference type="Proteomes" id="UP000800093"/>
    </source>
</evidence>
<dbReference type="SUPFAM" id="SSF57701">
    <property type="entry name" value="Zn2/Cys6 DNA-binding domain"/>
    <property type="match status" value="1"/>
</dbReference>
<dbReference type="OrthoDB" id="426882at2759"/>
<keyword evidence="1" id="KW-0539">Nucleus</keyword>
<name>A0A9P4NA87_9PLEO</name>
<organism evidence="5 6">
    <name type="scientific">Lojkania enalia</name>
    <dbReference type="NCBI Taxonomy" id="147567"/>
    <lineage>
        <taxon>Eukaryota</taxon>
        <taxon>Fungi</taxon>
        <taxon>Dikarya</taxon>
        <taxon>Ascomycota</taxon>
        <taxon>Pezizomycotina</taxon>
        <taxon>Dothideomycetes</taxon>
        <taxon>Pleosporomycetidae</taxon>
        <taxon>Pleosporales</taxon>
        <taxon>Pleosporales incertae sedis</taxon>
        <taxon>Lojkania</taxon>
    </lineage>
</organism>
<gene>
    <name evidence="5" type="ORF">CC78DRAFT_575010</name>
</gene>
<dbReference type="Pfam" id="PF00172">
    <property type="entry name" value="Zn_clus"/>
    <property type="match status" value="1"/>
</dbReference>
<evidence type="ECO:0000256" key="2">
    <source>
        <dbReference type="SAM" id="Coils"/>
    </source>
</evidence>
<dbReference type="InterPro" id="IPR001138">
    <property type="entry name" value="Zn2Cys6_DnaBD"/>
</dbReference>
<dbReference type="InterPro" id="IPR036864">
    <property type="entry name" value="Zn2-C6_fun-type_DNA-bd_sf"/>
</dbReference>